<comment type="cofactor">
    <cofactor evidence="1">
        <name>L-ascorbate</name>
        <dbReference type="ChEBI" id="CHEBI:38290"/>
    </cofactor>
</comment>
<dbReference type="Gene3D" id="1.25.40.10">
    <property type="entry name" value="Tetratricopeptide repeat domain"/>
    <property type="match status" value="2"/>
</dbReference>
<evidence type="ECO:0000256" key="4">
    <source>
        <dbReference type="ARBA" id="ARBA00023002"/>
    </source>
</evidence>
<dbReference type="InterPro" id="IPR044862">
    <property type="entry name" value="Pro_4_hyd_alph_FE2OG_OXY"/>
</dbReference>
<dbReference type="SMART" id="SM00028">
    <property type="entry name" value="TPR"/>
    <property type="match status" value="4"/>
</dbReference>
<accession>A0A0M0J3G7</accession>
<dbReference type="Pfam" id="PF13640">
    <property type="entry name" value="2OG-FeII_Oxy_3"/>
    <property type="match status" value="1"/>
</dbReference>
<name>A0A0M0J3G7_9EUKA</name>
<evidence type="ECO:0000313" key="9">
    <source>
        <dbReference type="EMBL" id="KOO21060.1"/>
    </source>
</evidence>
<evidence type="ECO:0000256" key="3">
    <source>
        <dbReference type="ARBA" id="ARBA00022964"/>
    </source>
</evidence>
<dbReference type="GO" id="GO:0005783">
    <property type="term" value="C:endoplasmic reticulum"/>
    <property type="evidence" value="ECO:0007669"/>
    <property type="project" value="TreeGrafter"/>
</dbReference>
<dbReference type="PROSITE" id="PS50005">
    <property type="entry name" value="TPR"/>
    <property type="match status" value="1"/>
</dbReference>
<dbReference type="GO" id="GO:0031418">
    <property type="term" value="F:L-ascorbic acid binding"/>
    <property type="evidence" value="ECO:0007669"/>
    <property type="project" value="InterPro"/>
</dbReference>
<reference evidence="10" key="1">
    <citation type="journal article" date="2015" name="PLoS Genet.">
        <title>Genome Sequence and Transcriptome Analyses of Chrysochromulina tobin: Metabolic Tools for Enhanced Algal Fitness in the Prominent Order Prymnesiales (Haptophyceae).</title>
        <authorList>
            <person name="Hovde B.T."/>
            <person name="Deodato C.R."/>
            <person name="Hunsperger H.M."/>
            <person name="Ryken S.A."/>
            <person name="Yost W."/>
            <person name="Jha R.K."/>
            <person name="Patterson J."/>
            <person name="Monnat R.J. Jr."/>
            <person name="Barlow S.B."/>
            <person name="Starkenburg S.R."/>
            <person name="Cattolico R.A."/>
        </authorList>
    </citation>
    <scope>NUCLEOTIDE SEQUENCE</scope>
    <source>
        <strain evidence="10">CCMP291</strain>
    </source>
</reference>
<keyword evidence="4" id="KW-0560">Oxidoreductase</keyword>
<evidence type="ECO:0000313" key="10">
    <source>
        <dbReference type="Proteomes" id="UP000037460"/>
    </source>
</evidence>
<sequence>MAAQQQQQLLMTHYQAAVDAHRSHNLQAALASYQEVIAINPGIAAVHNNVAAIFLSQGKKLDAEASWRKAIKLKPEYAEAHYNLAIILSERGDEHLPEAQQLCEQAIAHKDGYAAAHHLLGNILSSLQQLDDARTQYQLAEVLAGGGSTPSGGGAPAAATSAAASFRWEGVEIGHVRTLELPDGTRCEMETLALKPLVFRVDHFLTADECDRIVALARTRLKGSLVMGDASKAERTSSSVFLGAAEDALLPELQRRLAALTNLPLPQVERSEDLQVVHYSTNATFSMHHDSSKFHSRLLTAFYYLNDVPRGGETAFPAADKAMTPGEAMKLAEPAAHGLGLIVKPRRGSALLFYNHDESGAVDPTAVHAGCRVLEGEKWGANHWILVNAAPSAPPVAKGSAREATDAEPGAEAAERETESDGDTPSTGKNAAMNKKKREKAKLKKLHQAPASVGPSASLSSAWERGEAEGQAD</sequence>
<feature type="repeat" description="TPR" evidence="6">
    <location>
        <begin position="44"/>
        <end position="77"/>
    </location>
</feature>
<dbReference type="Proteomes" id="UP000037460">
    <property type="component" value="Unassembled WGS sequence"/>
</dbReference>
<proteinExistence type="predicted"/>
<dbReference type="Pfam" id="PF13414">
    <property type="entry name" value="TPR_11"/>
    <property type="match status" value="1"/>
</dbReference>
<dbReference type="GO" id="GO:0005506">
    <property type="term" value="F:iron ion binding"/>
    <property type="evidence" value="ECO:0007669"/>
    <property type="project" value="InterPro"/>
</dbReference>
<dbReference type="InterPro" id="IPR011990">
    <property type="entry name" value="TPR-like_helical_dom_sf"/>
</dbReference>
<keyword evidence="6" id="KW-0802">TPR repeat</keyword>
<evidence type="ECO:0000256" key="2">
    <source>
        <dbReference type="ARBA" id="ARBA00022723"/>
    </source>
</evidence>
<evidence type="ECO:0000256" key="5">
    <source>
        <dbReference type="ARBA" id="ARBA00023004"/>
    </source>
</evidence>
<evidence type="ECO:0000256" key="1">
    <source>
        <dbReference type="ARBA" id="ARBA00001961"/>
    </source>
</evidence>
<dbReference type="InterPro" id="IPR019734">
    <property type="entry name" value="TPR_rpt"/>
</dbReference>
<dbReference type="GO" id="GO:0004656">
    <property type="term" value="F:procollagen-proline 4-dioxygenase activity"/>
    <property type="evidence" value="ECO:0007669"/>
    <property type="project" value="TreeGrafter"/>
</dbReference>
<dbReference type="SUPFAM" id="SSF48452">
    <property type="entry name" value="TPR-like"/>
    <property type="match status" value="1"/>
</dbReference>
<evidence type="ECO:0000256" key="6">
    <source>
        <dbReference type="PROSITE-ProRule" id="PRU00339"/>
    </source>
</evidence>
<dbReference type="PANTHER" id="PTHR10869">
    <property type="entry name" value="PROLYL 4-HYDROXYLASE ALPHA SUBUNIT"/>
    <property type="match status" value="1"/>
</dbReference>
<feature type="region of interest" description="Disordered" evidence="7">
    <location>
        <begin position="392"/>
        <end position="473"/>
    </location>
</feature>
<keyword evidence="5" id="KW-0408">Iron</keyword>
<gene>
    <name evidence="9" type="ORF">Ctob_002656</name>
</gene>
<comment type="caution">
    <text evidence="9">The sequence shown here is derived from an EMBL/GenBank/DDBJ whole genome shotgun (WGS) entry which is preliminary data.</text>
</comment>
<keyword evidence="3" id="KW-0223">Dioxygenase</keyword>
<dbReference type="Gene3D" id="2.60.120.620">
    <property type="entry name" value="q2cbj1_9rhob like domain"/>
    <property type="match status" value="1"/>
</dbReference>
<feature type="compositionally biased region" description="Basic residues" evidence="7">
    <location>
        <begin position="434"/>
        <end position="447"/>
    </location>
</feature>
<keyword evidence="10" id="KW-1185">Reference proteome</keyword>
<protein>
    <recommendedName>
        <fullName evidence="8">Prolyl 4-hydroxylase alpha subunit domain-containing protein</fullName>
    </recommendedName>
</protein>
<keyword evidence="2" id="KW-0479">Metal-binding</keyword>
<dbReference type="EMBL" id="JWZX01003392">
    <property type="protein sequence ID" value="KOO21060.1"/>
    <property type="molecule type" value="Genomic_DNA"/>
</dbReference>
<evidence type="ECO:0000256" key="7">
    <source>
        <dbReference type="SAM" id="MobiDB-lite"/>
    </source>
</evidence>
<feature type="domain" description="Prolyl 4-hydroxylase alpha subunit" evidence="8">
    <location>
        <begin position="196"/>
        <end position="386"/>
    </location>
</feature>
<organism evidence="9 10">
    <name type="scientific">Chrysochromulina tobinii</name>
    <dbReference type="NCBI Taxonomy" id="1460289"/>
    <lineage>
        <taxon>Eukaryota</taxon>
        <taxon>Haptista</taxon>
        <taxon>Haptophyta</taxon>
        <taxon>Prymnesiophyceae</taxon>
        <taxon>Prymnesiales</taxon>
        <taxon>Chrysochromulinaceae</taxon>
        <taxon>Chrysochromulina</taxon>
    </lineage>
</organism>
<dbReference type="InterPro" id="IPR006620">
    <property type="entry name" value="Pro_4_hyd_alph"/>
</dbReference>
<dbReference type="SMART" id="SM00702">
    <property type="entry name" value="P4Hc"/>
    <property type="match status" value="1"/>
</dbReference>
<dbReference type="PANTHER" id="PTHR10869:SF246">
    <property type="entry name" value="TRANSMEMBRANE PROLYL 4-HYDROXYLASE"/>
    <property type="match status" value="1"/>
</dbReference>
<dbReference type="InterPro" id="IPR045054">
    <property type="entry name" value="P4HA-like"/>
</dbReference>
<dbReference type="OrthoDB" id="420380at2759"/>
<dbReference type="AlphaFoldDB" id="A0A0M0J3G7"/>
<evidence type="ECO:0000259" key="8">
    <source>
        <dbReference type="SMART" id="SM00702"/>
    </source>
</evidence>
<feature type="compositionally biased region" description="Basic and acidic residues" evidence="7">
    <location>
        <begin position="464"/>
        <end position="473"/>
    </location>
</feature>